<evidence type="ECO:0000313" key="1">
    <source>
        <dbReference type="EMBL" id="MBA2226663.1"/>
    </source>
</evidence>
<gene>
    <name evidence="1" type="ORF">H0921_10870</name>
</gene>
<organism evidence="1 2">
    <name type="scientific">Thermogemmata fonticola</name>
    <dbReference type="NCBI Taxonomy" id="2755323"/>
    <lineage>
        <taxon>Bacteria</taxon>
        <taxon>Pseudomonadati</taxon>
        <taxon>Planctomycetota</taxon>
        <taxon>Planctomycetia</taxon>
        <taxon>Gemmatales</taxon>
        <taxon>Gemmataceae</taxon>
        <taxon>Thermogemmata</taxon>
    </lineage>
</organism>
<sequence>MTPGSIVRFRNRDWVLVPSDVGEPLLWLRPLAGTTEDIVAVDRRLCDLLGCTMWRRI</sequence>
<protein>
    <submittedName>
        <fullName evidence="1">Uncharacterized protein</fullName>
    </submittedName>
</protein>
<reference evidence="1 2" key="1">
    <citation type="submission" date="2020-07" db="EMBL/GenBank/DDBJ databases">
        <title>Thermogemmata thermophila gen. nov., sp. nov., a novel moderate thermophilic planctomycete from a Kamchatka hot spring.</title>
        <authorList>
            <person name="Elcheninov A.G."/>
            <person name="Podosokorskaya O.A."/>
            <person name="Kovaleva O.L."/>
            <person name="Novikov A."/>
            <person name="Bonch-Osmolovskaya E.A."/>
            <person name="Toshchakov S.V."/>
            <person name="Kublanov I.V."/>
        </authorList>
    </citation>
    <scope>NUCLEOTIDE SEQUENCE [LARGE SCALE GENOMIC DNA]</scope>
    <source>
        <strain evidence="1 2">2918</strain>
    </source>
</reference>
<name>A0A7V8VEP4_9BACT</name>
<dbReference type="Proteomes" id="UP000542342">
    <property type="component" value="Unassembled WGS sequence"/>
</dbReference>
<dbReference type="EMBL" id="JACEFB010000007">
    <property type="protein sequence ID" value="MBA2226663.1"/>
    <property type="molecule type" value="Genomic_DNA"/>
</dbReference>
<proteinExistence type="predicted"/>
<keyword evidence="2" id="KW-1185">Reference proteome</keyword>
<accession>A0A7V8VEP4</accession>
<evidence type="ECO:0000313" key="2">
    <source>
        <dbReference type="Proteomes" id="UP000542342"/>
    </source>
</evidence>
<dbReference type="RefSeq" id="WP_194538108.1">
    <property type="nucleotide sequence ID" value="NZ_JACEFB010000007.1"/>
</dbReference>
<dbReference type="AlphaFoldDB" id="A0A7V8VEP4"/>
<comment type="caution">
    <text evidence="1">The sequence shown here is derived from an EMBL/GenBank/DDBJ whole genome shotgun (WGS) entry which is preliminary data.</text>
</comment>